<reference evidence="2" key="1">
    <citation type="submission" date="2015-03" db="EMBL/GenBank/DDBJ databases">
        <authorList>
            <consortium name="Pathogen Informatics"/>
        </authorList>
    </citation>
    <scope>NUCLEOTIDE SEQUENCE [LARGE SCALE GENOMIC DNA]</scope>
    <source>
        <strain evidence="2">R148</strain>
    </source>
</reference>
<proteinExistence type="predicted"/>
<dbReference type="PANTHER" id="PTHR35370:SF1">
    <property type="entry name" value="TYPE VI SECRETION SYSTEM COMPONENT TSSF1"/>
    <property type="match status" value="1"/>
</dbReference>
<gene>
    <name evidence="1" type="ORF">ERS008476_03558</name>
</gene>
<dbReference type="PIRSF" id="PIRSF028304">
    <property type="entry name" value="UCP028304"/>
    <property type="match status" value="1"/>
</dbReference>
<dbReference type="PANTHER" id="PTHR35370">
    <property type="entry name" value="CYTOPLASMIC PROTEIN-RELATED-RELATED"/>
    <property type="match status" value="1"/>
</dbReference>
<dbReference type="InterPro" id="IPR010272">
    <property type="entry name" value="T6SS_TssF"/>
</dbReference>
<dbReference type="EMBL" id="CWJI01000014">
    <property type="protein sequence ID" value="CRY56514.1"/>
    <property type="molecule type" value="Genomic_DNA"/>
</dbReference>
<sequence length="600" mass="67764">MFENKLLSYYQKELTHLKKYGAAFSRQFPKVARRLGMSDGLSEDPHVERIIESFALLTAQIQQRLDEDMPEVTDALLTVLAPHLLRQFPSVCIVQMLPDIKSSAMTAKNLIKSGVELFSKPINNQVCRFRTVYPVTLLPITLQKSLLAFNEDDMSWRLELVFSVWPGAELATDRIRLYLNGSASIVNVLYNLLCGELKSLSFGEGGAWHQLKPEDIGAVGFGADEGLLDSDSLISPAHTLLQDYFFFPQKFHFIDLPLPENFIAGSHREFTFRFVFNHCRTARRLESIASIIDRDVFRLNCTPAINLFEQRAEPITPHANMAEYPITPDVRYKSSMEVWSVDRVCALRVQGNDIVSRPIYPLFGLDHSASDGESGIYWQCMQRKWIDEQDTTQGWFIAFSDCGEQPLGPESDMVSISLTCTNRDLATQLLNGDPAGDFESELPISGVKIKALTRPSAPLRPPMKQAARWRLISQLSLNHMLLNGAQGCRVLKETLALYNFSNSPINERLINLIAQIEVTPIIARLVANDPRSMARGVQINITFTDEANDEPGHFLLCRFLDHFLALYAPVNSFSRVVTRIGAQEESLRQWPIRAGRLAWI</sequence>
<accession>A0A0H5LZ82</accession>
<name>A0A0H5LZ82_YERIN</name>
<dbReference type="AlphaFoldDB" id="A0A0H5LZ82"/>
<evidence type="ECO:0000313" key="1">
    <source>
        <dbReference type="EMBL" id="CRY56514.1"/>
    </source>
</evidence>
<evidence type="ECO:0000313" key="2">
    <source>
        <dbReference type="Proteomes" id="UP000043316"/>
    </source>
</evidence>
<organism evidence="1 2">
    <name type="scientific">Yersinia intermedia</name>
    <dbReference type="NCBI Taxonomy" id="631"/>
    <lineage>
        <taxon>Bacteria</taxon>
        <taxon>Pseudomonadati</taxon>
        <taxon>Pseudomonadota</taxon>
        <taxon>Gammaproteobacteria</taxon>
        <taxon>Enterobacterales</taxon>
        <taxon>Yersiniaceae</taxon>
        <taxon>Yersinia</taxon>
    </lineage>
</organism>
<protein>
    <submittedName>
        <fullName evidence="1">Protein ImpG/VasA</fullName>
    </submittedName>
</protein>
<dbReference type="Pfam" id="PF05947">
    <property type="entry name" value="T6SS_TssF"/>
    <property type="match status" value="1"/>
</dbReference>
<dbReference type="Proteomes" id="UP000043316">
    <property type="component" value="Unassembled WGS sequence"/>
</dbReference>
<dbReference type="NCBIfam" id="TIGR03359">
    <property type="entry name" value="VI_chp_6"/>
    <property type="match status" value="1"/>
</dbReference>
<dbReference type="RefSeq" id="WP_053010140.1">
    <property type="nucleotide sequence ID" value="NZ_CWJI01000014.1"/>
</dbReference>